<dbReference type="Gene3D" id="3.90.870.10">
    <property type="entry name" value="DHBP synthase"/>
    <property type="match status" value="1"/>
</dbReference>
<dbReference type="GO" id="GO:0061710">
    <property type="term" value="F:L-threonylcarbamoyladenylate synthase"/>
    <property type="evidence" value="ECO:0007669"/>
    <property type="project" value="UniProtKB-EC"/>
</dbReference>
<evidence type="ECO:0000256" key="2">
    <source>
        <dbReference type="ARBA" id="ARBA00007663"/>
    </source>
</evidence>
<keyword evidence="5" id="KW-0808">Transferase</keyword>
<proteinExistence type="inferred from homology"/>
<dbReference type="GO" id="GO:0006450">
    <property type="term" value="P:regulation of translational fidelity"/>
    <property type="evidence" value="ECO:0007669"/>
    <property type="project" value="TreeGrafter"/>
</dbReference>
<dbReference type="GO" id="GO:0003725">
    <property type="term" value="F:double-stranded RNA binding"/>
    <property type="evidence" value="ECO:0007669"/>
    <property type="project" value="InterPro"/>
</dbReference>
<dbReference type="GO" id="GO:0008033">
    <property type="term" value="P:tRNA processing"/>
    <property type="evidence" value="ECO:0007669"/>
    <property type="project" value="UniProtKB-KW"/>
</dbReference>
<dbReference type="EC" id="2.7.7.87" evidence="3"/>
<dbReference type="OrthoDB" id="9814580at2"/>
<evidence type="ECO:0000313" key="13">
    <source>
        <dbReference type="EMBL" id="ANU63878.1"/>
    </source>
</evidence>
<keyword evidence="9" id="KW-0067">ATP-binding</keyword>
<organism evidence="13 14">
    <name type="scientific">Muribaculum intestinale</name>
    <dbReference type="NCBI Taxonomy" id="1796646"/>
    <lineage>
        <taxon>Bacteria</taxon>
        <taxon>Pseudomonadati</taxon>
        <taxon>Bacteroidota</taxon>
        <taxon>Bacteroidia</taxon>
        <taxon>Bacteroidales</taxon>
        <taxon>Muribaculaceae</taxon>
        <taxon>Muribaculum</taxon>
    </lineage>
</organism>
<keyword evidence="7" id="KW-0548">Nucleotidyltransferase</keyword>
<evidence type="ECO:0000256" key="5">
    <source>
        <dbReference type="ARBA" id="ARBA00022679"/>
    </source>
</evidence>
<keyword evidence="6" id="KW-0819">tRNA processing</keyword>
<keyword evidence="4" id="KW-0963">Cytoplasm</keyword>
<comment type="subcellular location">
    <subcellularLocation>
        <location evidence="1">Cytoplasm</location>
    </subcellularLocation>
</comment>
<reference evidence="14" key="1">
    <citation type="submission" date="2016-04" db="EMBL/GenBank/DDBJ databases">
        <title>Complete Genome Sequences of Twelve Strains of a Stable Defined Moderately Diverse Mouse Microbiota 2 (sDMDMm2).</title>
        <authorList>
            <person name="Uchimura Y."/>
            <person name="Wyss M."/>
            <person name="Brugiroux S."/>
            <person name="Limenitakis J.P."/>
            <person name="Stecher B."/>
            <person name="McCoy K.D."/>
            <person name="Macpherson A.J."/>
        </authorList>
    </citation>
    <scope>NUCLEOTIDE SEQUENCE [LARGE SCALE GENOMIC DNA]</scope>
    <source>
        <strain evidence="14">YL27</strain>
    </source>
</reference>
<dbReference type="PANTHER" id="PTHR17490:SF16">
    <property type="entry name" value="THREONYLCARBAMOYL-AMP SYNTHASE"/>
    <property type="match status" value="1"/>
</dbReference>
<dbReference type="EMBL" id="CP015402">
    <property type="protein sequence ID" value="ANU63878.1"/>
    <property type="molecule type" value="Genomic_DNA"/>
</dbReference>
<dbReference type="Proteomes" id="UP000186351">
    <property type="component" value="Chromosome"/>
</dbReference>
<evidence type="ECO:0000256" key="4">
    <source>
        <dbReference type="ARBA" id="ARBA00022490"/>
    </source>
</evidence>
<sequence>MYGVDIVRACEVLRRGGIILYPTDTVWGIGCDAADSTAVRRIYEIKRRVDSKALILLVADGDMMRAHAAPLPDVVSQMIANPDERPTTMVIDGGRDLAPEVLAADGSVGMRIPREEFVSALCREFGRPLVSTSANVSGEPAAANFSDISSSIIKAVDYVCTSRRDEVSESSPSRVIKIDCNGQITVLRP</sequence>
<accession>A0A1B1SAR9</accession>
<gene>
    <name evidence="13" type="ORF">A4V02_09155</name>
</gene>
<evidence type="ECO:0000256" key="3">
    <source>
        <dbReference type="ARBA" id="ARBA00012584"/>
    </source>
</evidence>
<dbReference type="Pfam" id="PF01300">
    <property type="entry name" value="Sua5_yciO_yrdC"/>
    <property type="match status" value="1"/>
</dbReference>
<evidence type="ECO:0000313" key="14">
    <source>
        <dbReference type="Proteomes" id="UP000186351"/>
    </source>
</evidence>
<evidence type="ECO:0000256" key="7">
    <source>
        <dbReference type="ARBA" id="ARBA00022695"/>
    </source>
</evidence>
<dbReference type="GO" id="GO:0005524">
    <property type="term" value="F:ATP binding"/>
    <property type="evidence" value="ECO:0007669"/>
    <property type="project" value="UniProtKB-KW"/>
</dbReference>
<dbReference type="GO" id="GO:0005737">
    <property type="term" value="C:cytoplasm"/>
    <property type="evidence" value="ECO:0007669"/>
    <property type="project" value="UniProtKB-SubCell"/>
</dbReference>
<dbReference type="PANTHER" id="PTHR17490">
    <property type="entry name" value="SUA5"/>
    <property type="match status" value="1"/>
</dbReference>
<dbReference type="AlphaFoldDB" id="A0A1B1SAR9"/>
<dbReference type="NCBIfam" id="TIGR00057">
    <property type="entry name" value="L-threonylcarbamoyladenylate synthase"/>
    <property type="match status" value="1"/>
</dbReference>
<keyword evidence="14" id="KW-1185">Reference proteome</keyword>
<protein>
    <recommendedName>
        <fullName evidence="10">L-threonylcarbamoyladenylate synthase</fullName>
        <ecNumber evidence="3">2.7.7.87</ecNumber>
    </recommendedName>
    <alternativeName>
        <fullName evidence="10">L-threonylcarbamoyladenylate synthase</fullName>
    </alternativeName>
</protein>
<dbReference type="SUPFAM" id="SSF55821">
    <property type="entry name" value="YrdC/RibB"/>
    <property type="match status" value="1"/>
</dbReference>
<dbReference type="GO" id="GO:0000049">
    <property type="term" value="F:tRNA binding"/>
    <property type="evidence" value="ECO:0007669"/>
    <property type="project" value="TreeGrafter"/>
</dbReference>
<dbReference type="InterPro" id="IPR050156">
    <property type="entry name" value="TC-AMP_synthase_SUA5"/>
</dbReference>
<dbReference type="InterPro" id="IPR017945">
    <property type="entry name" value="DHBP_synth_RibB-like_a/b_dom"/>
</dbReference>
<name>A0A1B1SAR9_9BACT</name>
<evidence type="ECO:0000256" key="6">
    <source>
        <dbReference type="ARBA" id="ARBA00022694"/>
    </source>
</evidence>
<evidence type="ECO:0000256" key="1">
    <source>
        <dbReference type="ARBA" id="ARBA00004496"/>
    </source>
</evidence>
<feature type="domain" description="YrdC-like" evidence="12">
    <location>
        <begin position="3"/>
        <end position="189"/>
    </location>
</feature>
<comment type="catalytic activity">
    <reaction evidence="11">
        <text>L-threonine + hydrogencarbonate + ATP = L-threonylcarbamoyladenylate + diphosphate + H2O</text>
        <dbReference type="Rhea" id="RHEA:36407"/>
        <dbReference type="ChEBI" id="CHEBI:15377"/>
        <dbReference type="ChEBI" id="CHEBI:17544"/>
        <dbReference type="ChEBI" id="CHEBI:30616"/>
        <dbReference type="ChEBI" id="CHEBI:33019"/>
        <dbReference type="ChEBI" id="CHEBI:57926"/>
        <dbReference type="ChEBI" id="CHEBI:73682"/>
        <dbReference type="EC" id="2.7.7.87"/>
    </reaction>
</comment>
<evidence type="ECO:0000256" key="10">
    <source>
        <dbReference type="ARBA" id="ARBA00029774"/>
    </source>
</evidence>
<comment type="similarity">
    <text evidence="2">Belongs to the SUA5 family.</text>
</comment>
<accession>A0A1Z2XHY7</accession>
<evidence type="ECO:0000256" key="11">
    <source>
        <dbReference type="ARBA" id="ARBA00048366"/>
    </source>
</evidence>
<dbReference type="PROSITE" id="PS51163">
    <property type="entry name" value="YRDC"/>
    <property type="match status" value="1"/>
</dbReference>
<dbReference type="KEGG" id="pary:A4V02_09155"/>
<dbReference type="InterPro" id="IPR006070">
    <property type="entry name" value="Sua5-like_dom"/>
</dbReference>
<evidence type="ECO:0000256" key="9">
    <source>
        <dbReference type="ARBA" id="ARBA00022840"/>
    </source>
</evidence>
<keyword evidence="8" id="KW-0547">Nucleotide-binding</keyword>
<dbReference type="STRING" id="1796646.A4V02_09155"/>
<evidence type="ECO:0000256" key="8">
    <source>
        <dbReference type="ARBA" id="ARBA00022741"/>
    </source>
</evidence>
<evidence type="ECO:0000259" key="12">
    <source>
        <dbReference type="PROSITE" id="PS51163"/>
    </source>
</evidence>